<organism evidence="11 12">
    <name type="scientific">Polypedilum vanderplanki</name>
    <name type="common">Sleeping chironomid midge</name>
    <dbReference type="NCBI Taxonomy" id="319348"/>
    <lineage>
        <taxon>Eukaryota</taxon>
        <taxon>Metazoa</taxon>
        <taxon>Ecdysozoa</taxon>
        <taxon>Arthropoda</taxon>
        <taxon>Hexapoda</taxon>
        <taxon>Insecta</taxon>
        <taxon>Pterygota</taxon>
        <taxon>Neoptera</taxon>
        <taxon>Endopterygota</taxon>
        <taxon>Diptera</taxon>
        <taxon>Nematocera</taxon>
        <taxon>Chironomoidea</taxon>
        <taxon>Chironomidae</taxon>
        <taxon>Chironominae</taxon>
        <taxon>Polypedilum</taxon>
        <taxon>Polypedilum</taxon>
    </lineage>
</organism>
<dbReference type="OrthoDB" id="48317at2759"/>
<dbReference type="GO" id="GO:0005634">
    <property type="term" value="C:nucleus"/>
    <property type="evidence" value="ECO:0007669"/>
    <property type="project" value="InterPro"/>
</dbReference>
<keyword evidence="3" id="KW-0809">Transit peptide</keyword>
<feature type="domain" description="ZAD" evidence="10">
    <location>
        <begin position="7"/>
        <end position="84"/>
    </location>
</feature>
<keyword evidence="7" id="KW-0479">Metal-binding</keyword>
<evidence type="ECO:0000256" key="8">
    <source>
        <dbReference type="SAM" id="MobiDB-lite"/>
    </source>
</evidence>
<comment type="subcellular location">
    <subcellularLocation>
        <location evidence="1">Mitochondrion</location>
    </subcellularLocation>
</comment>
<dbReference type="CDD" id="cd08248">
    <property type="entry name" value="RTN4I1"/>
    <property type="match status" value="1"/>
</dbReference>
<keyword evidence="7" id="KW-0862">Zinc</keyword>
<dbReference type="InterPro" id="IPR012934">
    <property type="entry name" value="Znf_AD"/>
</dbReference>
<feature type="compositionally biased region" description="Low complexity" evidence="8">
    <location>
        <begin position="146"/>
        <end position="164"/>
    </location>
</feature>
<dbReference type="SMART" id="SM00868">
    <property type="entry name" value="zf-AD"/>
    <property type="match status" value="1"/>
</dbReference>
<dbReference type="InterPro" id="IPR020843">
    <property type="entry name" value="ER"/>
</dbReference>
<dbReference type="Proteomes" id="UP001107558">
    <property type="component" value="Chromosome 2"/>
</dbReference>
<dbReference type="PANTHER" id="PTHR11695:SF294">
    <property type="entry name" value="RETICULON-4-INTERACTING PROTEIN 1, MITOCHONDRIAL"/>
    <property type="match status" value="1"/>
</dbReference>
<feature type="binding site" evidence="7">
    <location>
        <position position="60"/>
    </location>
    <ligand>
        <name>Zn(2+)</name>
        <dbReference type="ChEBI" id="CHEBI:29105"/>
    </ligand>
</feature>
<reference evidence="11" key="1">
    <citation type="submission" date="2021-03" db="EMBL/GenBank/DDBJ databases">
        <title>Chromosome level genome of the anhydrobiotic midge Polypedilum vanderplanki.</title>
        <authorList>
            <person name="Yoshida Y."/>
            <person name="Kikawada T."/>
            <person name="Gusev O."/>
        </authorList>
    </citation>
    <scope>NUCLEOTIDE SEQUENCE</scope>
    <source>
        <strain evidence="11">NIAS01</strain>
        <tissue evidence="11">Whole body or cell culture</tissue>
    </source>
</reference>
<dbReference type="PROSITE" id="PS00028">
    <property type="entry name" value="ZINC_FINGER_C2H2_1"/>
    <property type="match status" value="1"/>
</dbReference>
<sequence length="736" mass="82849">METDIEKACRICGDEGIHNIFETDMKVDEKSIKVYIILNNFMYDKLYGPDEHSPFICDGCCDTLLSSYLFMIQVRESERILKTDGCLPPKKKPKVSNLTEKEEVIQPQNVELINSESLFEEDLIEEYEEEEDSQIQQQNNLDGTLPSNSPSQHSSTSSISSMIKSETKSTDLRPLLQVALQNEVDKKRKSQDKSLVTVSKVACKEVLPTCSILITDYKLVEKNNSDLNTVTILFLSRLMNVRPEEDYTFDEYYELIGNQDNNQIYSCSYCVKAFGTCELLIKHISSCHTCLLCFKVFHNGYNELGQHMKTHSTEKFQCPLCLKLFSQQLYRQHIKKNHFPNIPFFVSVRPNPNNTNKFISKFVHQLNKSEEHADKAFSRMTGYQIHSYGELDELQFSKNVKKPFIKSPNEMLVKVTASSVNPIDIAMIGGYGSTLLNTLRWNSNKIEFPLTLGRDFVGTVVQKGMEIDNAEYKLGDKVWGVVPVHKQGAHAEFVKIDKCNVSKKPSNINDCDAAAILYAGLTAYSGIFLSAQLNGLLSTTKQGQTAVGKKVLVLGGSGGVGHIAIQILLAEGADVITTCSQQAISLVNKLGVSKVVDYTTVESDEILLNESPYDFILDCAGKGAEYASVLPWSFGNYITFKSPLLKNFDDQGMLIGGLNNIKDLLTQNITVNRKGIVKWAYFYPSTNGILYLKDLVEKKKLLPVIDSKYAYNDLPKAYERVSREHLRGKVVIEYDK</sequence>
<dbReference type="FunFam" id="3.40.50.720:FF:000147">
    <property type="entry name" value="Reticulon-4-interacting protein 1 homolog, mitochondrial"/>
    <property type="match status" value="1"/>
</dbReference>
<dbReference type="EMBL" id="JADBJN010000002">
    <property type="protein sequence ID" value="KAG5675742.1"/>
    <property type="molecule type" value="Genomic_DNA"/>
</dbReference>
<keyword evidence="4" id="KW-0560">Oxidoreductase</keyword>
<comment type="similarity">
    <text evidence="2">Belongs to the zinc-containing alcohol dehydrogenase family. Quinone oxidoreductase subfamily.</text>
</comment>
<dbReference type="SUPFAM" id="SSF51735">
    <property type="entry name" value="NAD(P)-binding Rossmann-fold domains"/>
    <property type="match status" value="1"/>
</dbReference>
<dbReference type="PROSITE" id="PS51915">
    <property type="entry name" value="ZAD"/>
    <property type="match status" value="1"/>
</dbReference>
<comment type="caution">
    <text evidence="11">The sequence shown here is derived from an EMBL/GenBank/DDBJ whole genome shotgun (WGS) entry which is preliminary data.</text>
</comment>
<keyword evidence="5" id="KW-0496">Mitochondrion</keyword>
<feature type="region of interest" description="Disordered" evidence="8">
    <location>
        <begin position="129"/>
        <end position="166"/>
    </location>
</feature>
<dbReference type="GO" id="GO:0016491">
    <property type="term" value="F:oxidoreductase activity"/>
    <property type="evidence" value="ECO:0007669"/>
    <property type="project" value="UniProtKB-KW"/>
</dbReference>
<gene>
    <name evidence="11" type="ORF">PVAND_005620</name>
</gene>
<evidence type="ECO:0000259" key="10">
    <source>
        <dbReference type="PROSITE" id="PS51915"/>
    </source>
</evidence>
<evidence type="ECO:0000256" key="7">
    <source>
        <dbReference type="PROSITE-ProRule" id="PRU01263"/>
    </source>
</evidence>
<evidence type="ECO:0000313" key="11">
    <source>
        <dbReference type="EMBL" id="KAG5675742.1"/>
    </source>
</evidence>
<dbReference type="InterPro" id="IPR050700">
    <property type="entry name" value="YIM1/Zinc_Alcohol_DH_Fams"/>
</dbReference>
<proteinExistence type="inferred from homology"/>
<dbReference type="Gene3D" id="3.90.180.10">
    <property type="entry name" value="Medium-chain alcohol dehydrogenases, catalytic domain"/>
    <property type="match status" value="1"/>
</dbReference>
<evidence type="ECO:0000256" key="2">
    <source>
        <dbReference type="ARBA" id="ARBA00010371"/>
    </source>
</evidence>
<evidence type="ECO:0000259" key="9">
    <source>
        <dbReference type="PROSITE" id="PS50157"/>
    </source>
</evidence>
<dbReference type="InterPro" id="IPR037397">
    <property type="entry name" value="RTN4IP1"/>
</dbReference>
<feature type="binding site" evidence="7">
    <location>
        <position position="57"/>
    </location>
    <ligand>
        <name>Zn(2+)</name>
        <dbReference type="ChEBI" id="CHEBI:29105"/>
    </ligand>
</feature>
<dbReference type="SUPFAM" id="SSF50129">
    <property type="entry name" value="GroES-like"/>
    <property type="match status" value="1"/>
</dbReference>
<feature type="domain" description="C2H2-type" evidence="9">
    <location>
        <begin position="265"/>
        <end position="289"/>
    </location>
</feature>
<feature type="binding site" evidence="7">
    <location>
        <position position="9"/>
    </location>
    <ligand>
        <name>Zn(2+)</name>
        <dbReference type="ChEBI" id="CHEBI:29105"/>
    </ligand>
</feature>
<keyword evidence="12" id="KW-1185">Reference proteome</keyword>
<dbReference type="AlphaFoldDB" id="A0A9J6C2L6"/>
<feature type="binding site" evidence="7">
    <location>
        <position position="12"/>
    </location>
    <ligand>
        <name>Zn(2+)</name>
        <dbReference type="ChEBI" id="CHEBI:29105"/>
    </ligand>
</feature>
<dbReference type="Gene3D" id="3.40.50.720">
    <property type="entry name" value="NAD(P)-binding Rossmann-like Domain"/>
    <property type="match status" value="1"/>
</dbReference>
<evidence type="ECO:0000256" key="1">
    <source>
        <dbReference type="ARBA" id="ARBA00004173"/>
    </source>
</evidence>
<evidence type="ECO:0000256" key="3">
    <source>
        <dbReference type="ARBA" id="ARBA00022946"/>
    </source>
</evidence>
<dbReference type="SMART" id="SM00829">
    <property type="entry name" value="PKS_ER"/>
    <property type="match status" value="1"/>
</dbReference>
<dbReference type="InterPro" id="IPR013087">
    <property type="entry name" value="Znf_C2H2_type"/>
</dbReference>
<dbReference type="GO" id="GO:0008270">
    <property type="term" value="F:zinc ion binding"/>
    <property type="evidence" value="ECO:0007669"/>
    <property type="project" value="UniProtKB-UniRule"/>
</dbReference>
<dbReference type="InterPro" id="IPR036291">
    <property type="entry name" value="NAD(P)-bd_dom_sf"/>
</dbReference>
<evidence type="ECO:0000313" key="12">
    <source>
        <dbReference type="Proteomes" id="UP001107558"/>
    </source>
</evidence>
<evidence type="ECO:0000256" key="6">
    <source>
        <dbReference type="PROSITE-ProRule" id="PRU00042"/>
    </source>
</evidence>
<dbReference type="SMART" id="SM00355">
    <property type="entry name" value="ZnF_C2H2"/>
    <property type="match status" value="2"/>
</dbReference>
<dbReference type="InterPro" id="IPR011032">
    <property type="entry name" value="GroES-like_sf"/>
</dbReference>
<dbReference type="Pfam" id="PF13602">
    <property type="entry name" value="ADH_zinc_N_2"/>
    <property type="match status" value="1"/>
</dbReference>
<accession>A0A9J6C2L6</accession>
<evidence type="ECO:0000256" key="4">
    <source>
        <dbReference type="ARBA" id="ARBA00023002"/>
    </source>
</evidence>
<dbReference type="InterPro" id="IPR013154">
    <property type="entry name" value="ADH-like_N"/>
</dbReference>
<name>A0A9J6C2L6_POLVA</name>
<evidence type="ECO:0000256" key="5">
    <source>
        <dbReference type="ARBA" id="ARBA00023128"/>
    </source>
</evidence>
<dbReference type="GO" id="GO:0005739">
    <property type="term" value="C:mitochondrion"/>
    <property type="evidence" value="ECO:0007669"/>
    <property type="project" value="UniProtKB-SubCell"/>
</dbReference>
<dbReference type="PANTHER" id="PTHR11695">
    <property type="entry name" value="ALCOHOL DEHYDROGENASE RELATED"/>
    <property type="match status" value="1"/>
</dbReference>
<dbReference type="Pfam" id="PF08240">
    <property type="entry name" value="ADH_N"/>
    <property type="match status" value="1"/>
</dbReference>
<dbReference type="PROSITE" id="PS50157">
    <property type="entry name" value="ZINC_FINGER_C2H2_2"/>
    <property type="match status" value="1"/>
</dbReference>
<protein>
    <submittedName>
        <fullName evidence="11">Uncharacterized protein</fullName>
    </submittedName>
</protein>
<keyword evidence="6" id="KW-0863">Zinc-finger</keyword>